<dbReference type="InterPro" id="IPR000037">
    <property type="entry name" value="SsrA-bd_prot"/>
</dbReference>
<dbReference type="NCBIfam" id="NF003843">
    <property type="entry name" value="PRK05422.1"/>
    <property type="match status" value="1"/>
</dbReference>
<proteinExistence type="inferred from homology"/>
<dbReference type="Proteomes" id="UP001335720">
    <property type="component" value="Chromosome"/>
</dbReference>
<dbReference type="NCBIfam" id="TIGR00086">
    <property type="entry name" value="smpB"/>
    <property type="match status" value="1"/>
</dbReference>
<dbReference type="GO" id="GO:0070930">
    <property type="term" value="P:trans-translation-dependent protein tagging"/>
    <property type="evidence" value="ECO:0007669"/>
    <property type="project" value="TreeGrafter"/>
</dbReference>
<reference evidence="4" key="1">
    <citation type="journal article" date="2023" name="ISME J.">
        <title>Emergence of putative energy parasites within Clostridia revealed by genome analysis of a novel endosymbiotic clade.</title>
        <authorList>
            <person name="Takahashi K."/>
            <person name="Kuwahara H."/>
            <person name="Horikawa Y."/>
            <person name="Izawa K."/>
            <person name="Kato D."/>
            <person name="Inagaki T."/>
            <person name="Yuki M."/>
            <person name="Ohkuma M."/>
            <person name="Hongoh Y."/>
        </authorList>
    </citation>
    <scope>NUCLEOTIDE SEQUENCE</scope>
    <source>
        <strain evidence="4">RsTa-C01</strain>
    </source>
</reference>
<keyword evidence="2 3" id="KW-0694">RNA-binding</keyword>
<dbReference type="PROSITE" id="PS01317">
    <property type="entry name" value="SSRP"/>
    <property type="match status" value="1"/>
</dbReference>
<dbReference type="KEGG" id="ptrh:RsTaC01_0277"/>
<dbReference type="HAMAP" id="MF_00023">
    <property type="entry name" value="SmpB"/>
    <property type="match status" value="1"/>
</dbReference>
<dbReference type="GO" id="GO:0003723">
    <property type="term" value="F:RNA binding"/>
    <property type="evidence" value="ECO:0007669"/>
    <property type="project" value="UniProtKB-UniRule"/>
</dbReference>
<dbReference type="CDD" id="cd09294">
    <property type="entry name" value="SmpB"/>
    <property type="match status" value="1"/>
</dbReference>
<organism evidence="4">
    <name type="scientific">Candidatus Paraimprobicoccus trichonymphae</name>
    <dbReference type="NCBI Taxonomy" id="3033793"/>
    <lineage>
        <taxon>Bacteria</taxon>
        <taxon>Bacillati</taxon>
        <taxon>Bacillota</taxon>
        <taxon>Clostridia</taxon>
        <taxon>Candidatus Paraimprobicoccus</taxon>
    </lineage>
</organism>
<dbReference type="PANTHER" id="PTHR30308">
    <property type="entry name" value="TMRNA-BINDING COMPONENT OF TRANS-TRANSLATION TAGGING COMPLEX"/>
    <property type="match status" value="1"/>
</dbReference>
<dbReference type="InterPro" id="IPR023620">
    <property type="entry name" value="SmpB"/>
</dbReference>
<accession>A0AA48I414</accession>
<dbReference type="InterPro" id="IPR020081">
    <property type="entry name" value="SsrA-bd_prot_CS"/>
</dbReference>
<dbReference type="SUPFAM" id="SSF74982">
    <property type="entry name" value="Small protein B (SmpB)"/>
    <property type="match status" value="1"/>
</dbReference>
<name>A0AA48I414_9FIRM</name>
<evidence type="ECO:0000256" key="1">
    <source>
        <dbReference type="ARBA" id="ARBA00022490"/>
    </source>
</evidence>
<comment type="similarity">
    <text evidence="3">Belongs to the SmpB family.</text>
</comment>
<sequence>MSDRNSIITISNNRKAYHEYFVLESLETGIVLFGTEVKSLRKYSVNLKDAWCSVVKSELFVNNMHIGIYEQGNIFNKEPLRVRKLLAHKKEILKLFDSTKQKGFSLIPLSLYFKNSNVKIQVGLCKGKKIYDKRRVLAERSAQRDIQRDLKENYRY</sequence>
<dbReference type="EMBL" id="AP027925">
    <property type="protein sequence ID" value="BED92527.1"/>
    <property type="molecule type" value="Genomic_DNA"/>
</dbReference>
<dbReference type="Gene3D" id="2.40.280.10">
    <property type="match status" value="1"/>
</dbReference>
<keyword evidence="1 3" id="KW-0963">Cytoplasm</keyword>
<evidence type="ECO:0000256" key="3">
    <source>
        <dbReference type="HAMAP-Rule" id="MF_00023"/>
    </source>
</evidence>
<comment type="subcellular location">
    <subcellularLocation>
        <location evidence="3">Cytoplasm</location>
    </subcellularLocation>
    <text evidence="3">The tmRNA-SmpB complex associates with stalled 70S ribosomes.</text>
</comment>
<dbReference type="GO" id="GO:0070929">
    <property type="term" value="P:trans-translation"/>
    <property type="evidence" value="ECO:0007669"/>
    <property type="project" value="UniProtKB-UniRule"/>
</dbReference>
<evidence type="ECO:0000313" key="4">
    <source>
        <dbReference type="EMBL" id="BED92527.1"/>
    </source>
</evidence>
<dbReference type="PANTHER" id="PTHR30308:SF2">
    <property type="entry name" value="SSRA-BINDING PROTEIN"/>
    <property type="match status" value="1"/>
</dbReference>
<protein>
    <recommendedName>
        <fullName evidence="3">SsrA-binding protein</fullName>
    </recommendedName>
    <alternativeName>
        <fullName evidence="3">Small protein B</fullName>
    </alternativeName>
</protein>
<comment type="function">
    <text evidence="3">Required for rescue of stalled ribosomes mediated by trans-translation. Binds to transfer-messenger RNA (tmRNA), required for stable association of tmRNA with ribosomes. tmRNA and SmpB together mimic tRNA shape, replacing the anticodon stem-loop with SmpB. tmRNA is encoded by the ssrA gene; the 2 termini fold to resemble tRNA(Ala) and it encodes a 'tag peptide', a short internal open reading frame. During trans-translation Ala-aminoacylated tmRNA acts like a tRNA, entering the A-site of stalled ribosomes, displacing the stalled mRNA. The ribosome then switches to translate the ORF on the tmRNA; the nascent peptide is terminated with the 'tag peptide' encoded by the tmRNA and targeted for degradation. The ribosome is freed to recommence translation, which seems to be the essential function of trans-translation.</text>
</comment>
<evidence type="ECO:0000256" key="2">
    <source>
        <dbReference type="ARBA" id="ARBA00022884"/>
    </source>
</evidence>
<gene>
    <name evidence="3" type="primary">smpB</name>
    <name evidence="4" type="ORF">RsTaC01_0277</name>
</gene>
<dbReference type="AlphaFoldDB" id="A0AA48I414"/>
<dbReference type="GO" id="GO:0005829">
    <property type="term" value="C:cytosol"/>
    <property type="evidence" value="ECO:0007669"/>
    <property type="project" value="TreeGrafter"/>
</dbReference>
<dbReference type="Pfam" id="PF01668">
    <property type="entry name" value="SmpB"/>
    <property type="match status" value="1"/>
</dbReference>